<evidence type="ECO:0000313" key="2">
    <source>
        <dbReference type="Proteomes" id="UP000306509"/>
    </source>
</evidence>
<dbReference type="AlphaFoldDB" id="A0A4U8QAN2"/>
<accession>A0A4U8QAN2</accession>
<name>A0A4U8QAN2_9FIRM</name>
<dbReference type="EMBL" id="QGQD01000023">
    <property type="protein sequence ID" value="TLD02037.1"/>
    <property type="molecule type" value="Genomic_DNA"/>
</dbReference>
<proteinExistence type="predicted"/>
<dbReference type="Gene3D" id="2.60.120.10">
    <property type="entry name" value="Jelly Rolls"/>
    <property type="match status" value="1"/>
</dbReference>
<evidence type="ECO:0000313" key="1">
    <source>
        <dbReference type="EMBL" id="TLD02037.1"/>
    </source>
</evidence>
<dbReference type="STRING" id="180332.GCA_000797495_00505"/>
<dbReference type="RefSeq" id="WP_138001956.1">
    <property type="nucleotide sequence ID" value="NZ_QGQD01000023.1"/>
</dbReference>
<comment type="caution">
    <text evidence="1">The sequence shown here is derived from an EMBL/GenBank/DDBJ whole genome shotgun (WGS) entry which is preliminary data.</text>
</comment>
<sequence length="404" mass="45881">MEKKELAVKALQKGKGIFRLAPTWVPRSFCRPGKRIKLHPDDYYALGAERGGIDERWFASTTWAENGEGTPEDEGMSYIVVDQEGKEKILLKDAIELLGAEIVGDYLWEKYRGWPMFSKFFDNAGPLPHHIHHRAEHAARVGASGKPEMYFFPSQVNNHGGEFPFTFFGFNPETEKEEVLDVLKNFTKGDNNILGLSRAYKLELDTGFDVPPGVMHAPGGLCTYEPQFASDVYAMYQSVLLNGQVIGEDLLWKNTPEEEVGNYEYLLDVIDWEENTDADFHKKHYMRPKPVRVVEDMLSEGYIEEWICYKCSTVSAKRLTVFPEQKVVIKDAAAYGIICLEGHGTFGQWKLETPSLIHLGELTNDEFFVTERAAKEGVEIINESSTENIVILKHFAENPELVLE</sequence>
<dbReference type="SUPFAM" id="SSF51182">
    <property type="entry name" value="RmlC-like cupins"/>
    <property type="match status" value="1"/>
</dbReference>
<dbReference type="Proteomes" id="UP000306509">
    <property type="component" value="Unassembled WGS sequence"/>
</dbReference>
<keyword evidence="2" id="KW-1185">Reference proteome</keyword>
<reference evidence="1 2" key="1">
    <citation type="journal article" date="2019" name="Anaerobe">
        <title>Detection of Robinsoniella peoriensis in multiple bone samples of a trauma patient.</title>
        <authorList>
            <person name="Schrottner P."/>
            <person name="Hartwich K."/>
            <person name="Bunk B."/>
            <person name="Schober I."/>
            <person name="Helbig S."/>
            <person name="Rudolph W.W."/>
            <person name="Gunzer F."/>
        </authorList>
    </citation>
    <scope>NUCLEOTIDE SEQUENCE [LARGE SCALE GENOMIC DNA]</scope>
    <source>
        <strain evidence="1 2">DSM 106044</strain>
    </source>
</reference>
<dbReference type="InterPro" id="IPR011051">
    <property type="entry name" value="RmlC_Cupin_sf"/>
</dbReference>
<protein>
    <recommendedName>
        <fullName evidence="3">Mannose-6-phosphate isomerase</fullName>
    </recommendedName>
</protein>
<dbReference type="InterPro" id="IPR014710">
    <property type="entry name" value="RmlC-like_jellyroll"/>
</dbReference>
<evidence type="ECO:0008006" key="3">
    <source>
        <dbReference type="Google" id="ProtNLM"/>
    </source>
</evidence>
<gene>
    <name evidence="1" type="ORF">DSM106044_01074</name>
</gene>
<organism evidence="1 2">
    <name type="scientific">Robinsoniella peoriensis</name>
    <dbReference type="NCBI Taxonomy" id="180332"/>
    <lineage>
        <taxon>Bacteria</taxon>
        <taxon>Bacillati</taxon>
        <taxon>Bacillota</taxon>
        <taxon>Clostridia</taxon>
        <taxon>Lachnospirales</taxon>
        <taxon>Lachnospiraceae</taxon>
        <taxon>Robinsoniella</taxon>
    </lineage>
</organism>